<proteinExistence type="predicted"/>
<dbReference type="EMBL" id="JAEHSL010000064">
    <property type="protein sequence ID" value="MBI6183692.1"/>
    <property type="molecule type" value="Genomic_DNA"/>
</dbReference>
<dbReference type="Proteomes" id="UP000639004">
    <property type="component" value="Unassembled WGS sequence"/>
</dbReference>
<sequence>VQGWKPDGLLYQDFLVMLRVYLGWRFKAKIQLTVSTRLLTAPPLGDGPFWLGMNGVLGAEGDVFPDDIPQTFTTELGYYHGMKPTTPQQGNRRVTYKFE</sequence>
<organism evidence="1 2">
    <name type="scientific">Serratia proteamaculans</name>
    <dbReference type="NCBI Taxonomy" id="28151"/>
    <lineage>
        <taxon>Bacteria</taxon>
        <taxon>Pseudomonadati</taxon>
        <taxon>Pseudomonadota</taxon>
        <taxon>Gammaproteobacteria</taxon>
        <taxon>Enterobacterales</taxon>
        <taxon>Yersiniaceae</taxon>
        <taxon>Serratia</taxon>
    </lineage>
</organism>
<comment type="caution">
    <text evidence="1">The sequence shown here is derived from an EMBL/GenBank/DDBJ whole genome shotgun (WGS) entry which is preliminary data.</text>
</comment>
<keyword evidence="2" id="KW-1185">Reference proteome</keyword>
<name>A0ABS0TZ87_SERPR</name>
<protein>
    <submittedName>
        <fullName evidence="1">Type VI secretion system baseplate subunit TssG</fullName>
    </submittedName>
</protein>
<gene>
    <name evidence="1" type="ORF">JEQ07_25325</name>
</gene>
<feature type="non-terminal residue" evidence="1">
    <location>
        <position position="1"/>
    </location>
</feature>
<evidence type="ECO:0000313" key="2">
    <source>
        <dbReference type="Proteomes" id="UP000639004"/>
    </source>
</evidence>
<reference evidence="1 2" key="1">
    <citation type="submission" date="2020-12" db="EMBL/GenBank/DDBJ databases">
        <title>Enhanced detection system for hospital associated transmission using whole genome sequencing surveillance.</title>
        <authorList>
            <person name="Harrison L.H."/>
            <person name="Van Tyne D."/>
            <person name="Marsh J.W."/>
            <person name="Griffith M.P."/>
            <person name="Snyder D.J."/>
            <person name="Cooper V.S."/>
            <person name="Mustapha M."/>
        </authorList>
    </citation>
    <scope>NUCLEOTIDE SEQUENCE [LARGE SCALE GENOMIC DNA]</scope>
    <source>
        <strain evidence="1 2">SER00238</strain>
    </source>
</reference>
<accession>A0ABS0TZ87</accession>
<evidence type="ECO:0000313" key="1">
    <source>
        <dbReference type="EMBL" id="MBI6183692.1"/>
    </source>
</evidence>